<reference evidence="2 3" key="1">
    <citation type="submission" date="2017-06" db="EMBL/GenBank/DDBJ databases">
        <authorList>
            <person name="Kim H.J."/>
            <person name="Triplett B.A."/>
        </authorList>
    </citation>
    <scope>NUCLEOTIDE SEQUENCE [LARGE SCALE GENOMIC DNA]</scope>
    <source>
        <strain evidence="2 3">DSM 13116</strain>
    </source>
</reference>
<dbReference type="EMBL" id="FZOC01000003">
    <property type="protein sequence ID" value="SNR89125.1"/>
    <property type="molecule type" value="Genomic_DNA"/>
</dbReference>
<sequence length="393" mass="40477">MTTVRVLHLITGLGLGGAETWLARLLPGLAARGFSCQVASLLDLSGPGGALAQGIRAEGVPVHSLGLARGLPLASGGAALLRLAGLLRRTRPAVVQTWLYHADLLGLLAARLSGTGAAVSWGLRCGHMDFSRSGVGTRLAVRACSALSAWPEAVTANSEAGARWHVERLGYRPRRLVLLENGVDTALFQPNAQAREELRSMWGVGPDELLVGLAARLDPMKGHDVFCAALARLRARFPNVRPLFCGPGTEPGGGLDALLARHGLAERALRLGPRQDMPRVLAALDALALPSLGEGFPNALAEGLACGVPAACLDVGAARELAGPGGVVASVEVADAGARAEALVGALGRVLELGPEGRAAMGLAGRRHVAERYGLGAAADRWAAHLRGLAEGA</sequence>
<dbReference type="PANTHER" id="PTHR12526">
    <property type="entry name" value="GLYCOSYLTRANSFERASE"/>
    <property type="match status" value="1"/>
</dbReference>
<gene>
    <name evidence="2" type="ORF">SAMN04488503_1747</name>
</gene>
<evidence type="ECO:0000259" key="1">
    <source>
        <dbReference type="Pfam" id="PF13439"/>
    </source>
</evidence>
<dbReference type="PANTHER" id="PTHR12526:SF636">
    <property type="entry name" value="BLL3647 PROTEIN"/>
    <property type="match status" value="1"/>
</dbReference>
<evidence type="ECO:0000313" key="2">
    <source>
        <dbReference type="EMBL" id="SNR89125.1"/>
    </source>
</evidence>
<accession>A0A239A0F7</accession>
<dbReference type="InterPro" id="IPR028098">
    <property type="entry name" value="Glyco_trans_4-like_N"/>
</dbReference>
<dbReference type="SUPFAM" id="SSF53756">
    <property type="entry name" value="UDP-Glycosyltransferase/glycogen phosphorylase"/>
    <property type="match status" value="1"/>
</dbReference>
<keyword evidence="2" id="KW-0808">Transferase</keyword>
<keyword evidence="3" id="KW-1185">Reference proteome</keyword>
<protein>
    <submittedName>
        <fullName evidence="2">Glycosyltransferase involved in cell wall bisynthesis</fullName>
    </submittedName>
</protein>
<dbReference type="Pfam" id="PF13439">
    <property type="entry name" value="Glyco_transf_4"/>
    <property type="match status" value="1"/>
</dbReference>
<organism evidence="2 3">
    <name type="scientific">Humidesulfovibrio mexicanus</name>
    <dbReference type="NCBI Taxonomy" id="147047"/>
    <lineage>
        <taxon>Bacteria</taxon>
        <taxon>Pseudomonadati</taxon>
        <taxon>Thermodesulfobacteriota</taxon>
        <taxon>Desulfovibrionia</taxon>
        <taxon>Desulfovibrionales</taxon>
        <taxon>Desulfovibrionaceae</taxon>
        <taxon>Humidesulfovibrio</taxon>
    </lineage>
</organism>
<dbReference type="GO" id="GO:0016757">
    <property type="term" value="F:glycosyltransferase activity"/>
    <property type="evidence" value="ECO:0007669"/>
    <property type="project" value="TreeGrafter"/>
</dbReference>
<dbReference type="OrthoDB" id="9803091at2"/>
<proteinExistence type="predicted"/>
<evidence type="ECO:0000313" key="3">
    <source>
        <dbReference type="Proteomes" id="UP000198324"/>
    </source>
</evidence>
<feature type="domain" description="Glycosyltransferase subfamily 4-like N-terminal" evidence="1">
    <location>
        <begin position="16"/>
        <end position="186"/>
    </location>
</feature>
<name>A0A239A0F7_9BACT</name>
<dbReference type="AlphaFoldDB" id="A0A239A0F7"/>
<dbReference type="Gene3D" id="3.40.50.2000">
    <property type="entry name" value="Glycogen Phosphorylase B"/>
    <property type="match status" value="2"/>
</dbReference>
<dbReference type="Pfam" id="PF13692">
    <property type="entry name" value="Glyco_trans_1_4"/>
    <property type="match status" value="1"/>
</dbReference>
<dbReference type="Proteomes" id="UP000198324">
    <property type="component" value="Unassembled WGS sequence"/>
</dbReference>
<dbReference type="RefSeq" id="WP_089273788.1">
    <property type="nucleotide sequence ID" value="NZ_FZOC01000003.1"/>
</dbReference>